<keyword evidence="2" id="KW-1185">Reference proteome</keyword>
<reference evidence="1" key="1">
    <citation type="submission" date="2021-01" db="EMBL/GenBank/DDBJ databases">
        <title>Whole genome shotgun sequence of Actinoplanes siamensis NBRC 109076.</title>
        <authorList>
            <person name="Komaki H."/>
            <person name="Tamura T."/>
        </authorList>
    </citation>
    <scope>NUCLEOTIDE SEQUENCE</scope>
    <source>
        <strain evidence="1">NBRC 109076</strain>
    </source>
</reference>
<evidence type="ECO:0000313" key="2">
    <source>
        <dbReference type="Proteomes" id="UP000629619"/>
    </source>
</evidence>
<protein>
    <submittedName>
        <fullName evidence="1">Uncharacterized protein</fullName>
    </submittedName>
</protein>
<name>A0A919NDI9_9ACTN</name>
<evidence type="ECO:0000313" key="1">
    <source>
        <dbReference type="EMBL" id="GIF09161.1"/>
    </source>
</evidence>
<organism evidence="1 2">
    <name type="scientific">Actinoplanes siamensis</name>
    <dbReference type="NCBI Taxonomy" id="1223317"/>
    <lineage>
        <taxon>Bacteria</taxon>
        <taxon>Bacillati</taxon>
        <taxon>Actinomycetota</taxon>
        <taxon>Actinomycetes</taxon>
        <taxon>Micromonosporales</taxon>
        <taxon>Micromonosporaceae</taxon>
        <taxon>Actinoplanes</taxon>
    </lineage>
</organism>
<accession>A0A919NDI9</accession>
<proteinExistence type="predicted"/>
<gene>
    <name evidence="1" type="ORF">Asi03nite_66990</name>
</gene>
<dbReference type="Proteomes" id="UP000629619">
    <property type="component" value="Unassembled WGS sequence"/>
</dbReference>
<comment type="caution">
    <text evidence="1">The sequence shown here is derived from an EMBL/GenBank/DDBJ whole genome shotgun (WGS) entry which is preliminary data.</text>
</comment>
<sequence length="86" mass="8600">MSAIEEVIAALQAVVDELNDTSNAAASATAKADDAMSQAVVLGATATVAGLSAVKESIEKLSQQVQGTLDIANDMITQAHAVADGT</sequence>
<dbReference type="EMBL" id="BOMW01000077">
    <property type="protein sequence ID" value="GIF09161.1"/>
    <property type="molecule type" value="Genomic_DNA"/>
</dbReference>
<dbReference type="AlphaFoldDB" id="A0A919NDI9"/>
<dbReference type="RefSeq" id="WP_203684490.1">
    <property type="nucleotide sequence ID" value="NZ_BOMW01000077.1"/>
</dbReference>